<dbReference type="InterPro" id="IPR009012">
    <property type="entry name" value="GrpE_head"/>
</dbReference>
<evidence type="ECO:0000256" key="2">
    <source>
        <dbReference type="ARBA" id="ARBA00009054"/>
    </source>
</evidence>
<dbReference type="GO" id="GO:0000774">
    <property type="term" value="F:adenyl-nucleotide exchange factor activity"/>
    <property type="evidence" value="ECO:0007669"/>
    <property type="project" value="InterPro"/>
</dbReference>
<evidence type="ECO:0000256" key="4">
    <source>
        <dbReference type="ARBA" id="ARBA00022490"/>
    </source>
</evidence>
<comment type="subcellular location">
    <subcellularLocation>
        <location evidence="1 10">Cytoplasm</location>
    </subcellularLocation>
</comment>
<evidence type="ECO:0000313" key="14">
    <source>
        <dbReference type="Proteomes" id="UP000230731"/>
    </source>
</evidence>
<evidence type="ECO:0000256" key="11">
    <source>
        <dbReference type="RuleBase" id="RU000639"/>
    </source>
</evidence>
<comment type="function">
    <text evidence="7 10 11">Participates actively in the response to hyperosmotic and heat shock by preventing the aggregation of stress-denatured proteins, in association with DnaK and GrpE. It is the nucleotide exchange factor for DnaK and may function as a thermosensor. Unfolded proteins bind initially to DnaJ; upon interaction with the DnaJ-bound protein, DnaK hydrolyzes its bound ATP, resulting in the formation of a stable complex. GrpE releases ADP from DnaK; ATP binding to DnaK triggers the release of the substrate protein, thus completing the reaction cycle. Several rounds of ATP-dependent interactions between DnaJ, DnaK and GrpE are required for fully efficient folding.</text>
</comment>
<dbReference type="PANTHER" id="PTHR21237">
    <property type="entry name" value="GRPE PROTEIN"/>
    <property type="match status" value="1"/>
</dbReference>
<proteinExistence type="inferred from homology"/>
<dbReference type="EMBL" id="PEZP01000042">
    <property type="protein sequence ID" value="PIT97871.1"/>
    <property type="molecule type" value="Genomic_DNA"/>
</dbReference>
<evidence type="ECO:0000256" key="12">
    <source>
        <dbReference type="RuleBase" id="RU004478"/>
    </source>
</evidence>
<dbReference type="Gene3D" id="3.90.20.20">
    <property type="match status" value="1"/>
</dbReference>
<dbReference type="InterPro" id="IPR000740">
    <property type="entry name" value="GrpE"/>
</dbReference>
<dbReference type="SUPFAM" id="SSF58014">
    <property type="entry name" value="Coiled-coil domain of nucleotide exchange factor GrpE"/>
    <property type="match status" value="1"/>
</dbReference>
<dbReference type="GO" id="GO:0051082">
    <property type="term" value="F:unfolded protein binding"/>
    <property type="evidence" value="ECO:0007669"/>
    <property type="project" value="TreeGrafter"/>
</dbReference>
<dbReference type="Gene3D" id="2.30.22.10">
    <property type="entry name" value="Head domain of nucleotide exchange factor GrpE"/>
    <property type="match status" value="1"/>
</dbReference>
<keyword evidence="6 10" id="KW-0143">Chaperone</keyword>
<name>A0A2M6WYK4_9BACT</name>
<comment type="subunit">
    <text evidence="3 10">Homodimer.</text>
</comment>
<dbReference type="FunFam" id="2.30.22.10:FF:000001">
    <property type="entry name" value="Protein GrpE"/>
    <property type="match status" value="1"/>
</dbReference>
<keyword evidence="4 10" id="KW-0963">Cytoplasm</keyword>
<evidence type="ECO:0000256" key="6">
    <source>
        <dbReference type="ARBA" id="ARBA00023186"/>
    </source>
</evidence>
<dbReference type="GO" id="GO:0006457">
    <property type="term" value="P:protein folding"/>
    <property type="evidence" value="ECO:0007669"/>
    <property type="project" value="InterPro"/>
</dbReference>
<evidence type="ECO:0000256" key="10">
    <source>
        <dbReference type="HAMAP-Rule" id="MF_01151"/>
    </source>
</evidence>
<dbReference type="AlphaFoldDB" id="A0A2M6WYK4"/>
<dbReference type="GO" id="GO:0042803">
    <property type="term" value="F:protein homodimerization activity"/>
    <property type="evidence" value="ECO:0007669"/>
    <property type="project" value="InterPro"/>
</dbReference>
<dbReference type="PRINTS" id="PR00773">
    <property type="entry name" value="GRPEPROTEIN"/>
</dbReference>
<organism evidence="13 14">
    <name type="scientific">Candidatus Andersenbacteria bacterium CG10_big_fil_rev_8_21_14_0_10_54_11</name>
    <dbReference type="NCBI Taxonomy" id="1974485"/>
    <lineage>
        <taxon>Bacteria</taxon>
        <taxon>Candidatus Anderseniibacteriota</taxon>
    </lineage>
</organism>
<dbReference type="GO" id="GO:0005737">
    <property type="term" value="C:cytoplasm"/>
    <property type="evidence" value="ECO:0007669"/>
    <property type="project" value="UniProtKB-SubCell"/>
</dbReference>
<evidence type="ECO:0000256" key="3">
    <source>
        <dbReference type="ARBA" id="ARBA00011738"/>
    </source>
</evidence>
<evidence type="ECO:0000256" key="7">
    <source>
        <dbReference type="ARBA" id="ARBA00053401"/>
    </source>
</evidence>
<sequence length="150" mass="16356">MIAASHIHGTVKAAEYLAGWQRAQAELENIRRRQATEQTAQRARLTQEVAEPLLEIADNFRAAVAHIPPDIVDNAWTEGVLHIARQVENALTALGVTVIEGQGGAFDPKLHEAVHQEPARGKPGVIIEVVQPGYRVGDRIIRPARVKVSA</sequence>
<dbReference type="SUPFAM" id="SSF51064">
    <property type="entry name" value="Head domain of nucleotide exchange factor GrpE"/>
    <property type="match status" value="1"/>
</dbReference>
<dbReference type="HAMAP" id="MF_01151">
    <property type="entry name" value="GrpE"/>
    <property type="match status" value="1"/>
</dbReference>
<evidence type="ECO:0000256" key="9">
    <source>
        <dbReference type="ARBA" id="ARBA00076414"/>
    </source>
</evidence>
<comment type="caution">
    <text evidence="13">The sequence shown here is derived from an EMBL/GenBank/DDBJ whole genome shotgun (WGS) entry which is preliminary data.</text>
</comment>
<dbReference type="Proteomes" id="UP000230731">
    <property type="component" value="Unassembled WGS sequence"/>
</dbReference>
<protein>
    <recommendedName>
        <fullName evidence="8 10">Protein GrpE</fullName>
    </recommendedName>
    <alternativeName>
        <fullName evidence="9 10">HSP-70 cofactor</fullName>
    </alternativeName>
</protein>
<evidence type="ECO:0000256" key="5">
    <source>
        <dbReference type="ARBA" id="ARBA00023016"/>
    </source>
</evidence>
<keyword evidence="5 10" id="KW-0346">Stress response</keyword>
<comment type="similarity">
    <text evidence="2 10 12">Belongs to the GrpE family.</text>
</comment>
<gene>
    <name evidence="10 13" type="primary">grpE</name>
    <name evidence="13" type="ORF">COT71_03805</name>
</gene>
<dbReference type="GO" id="GO:0051087">
    <property type="term" value="F:protein-folding chaperone binding"/>
    <property type="evidence" value="ECO:0007669"/>
    <property type="project" value="InterPro"/>
</dbReference>
<accession>A0A2M6WYK4</accession>
<evidence type="ECO:0000256" key="8">
    <source>
        <dbReference type="ARBA" id="ARBA00072274"/>
    </source>
</evidence>
<dbReference type="InterPro" id="IPR013805">
    <property type="entry name" value="GrpE_CC"/>
</dbReference>
<dbReference type="PANTHER" id="PTHR21237:SF23">
    <property type="entry name" value="GRPE PROTEIN HOMOLOG, MITOCHONDRIAL"/>
    <property type="match status" value="1"/>
</dbReference>
<evidence type="ECO:0000313" key="13">
    <source>
        <dbReference type="EMBL" id="PIT97871.1"/>
    </source>
</evidence>
<reference evidence="14" key="1">
    <citation type="submission" date="2017-09" db="EMBL/GenBank/DDBJ databases">
        <title>Depth-based differentiation of microbial function through sediment-hosted aquifers and enrichment of novel symbionts in the deep terrestrial subsurface.</title>
        <authorList>
            <person name="Probst A.J."/>
            <person name="Ladd B."/>
            <person name="Jarett J.K."/>
            <person name="Geller-Mcgrath D.E."/>
            <person name="Sieber C.M.K."/>
            <person name="Emerson J.B."/>
            <person name="Anantharaman K."/>
            <person name="Thomas B.C."/>
            <person name="Malmstrom R."/>
            <person name="Stieglmeier M."/>
            <person name="Klingl A."/>
            <person name="Woyke T."/>
            <person name="Ryan C.M."/>
            <person name="Banfield J.F."/>
        </authorList>
    </citation>
    <scope>NUCLEOTIDE SEQUENCE [LARGE SCALE GENOMIC DNA]</scope>
</reference>
<dbReference type="PROSITE" id="PS01071">
    <property type="entry name" value="GRPE"/>
    <property type="match status" value="1"/>
</dbReference>
<dbReference type="Pfam" id="PF01025">
    <property type="entry name" value="GrpE"/>
    <property type="match status" value="1"/>
</dbReference>
<evidence type="ECO:0000256" key="1">
    <source>
        <dbReference type="ARBA" id="ARBA00004496"/>
    </source>
</evidence>
<dbReference type="CDD" id="cd00446">
    <property type="entry name" value="GrpE"/>
    <property type="match status" value="1"/>
</dbReference>